<dbReference type="AlphaFoldDB" id="A0A1D8TXG2"/>
<evidence type="ECO:0000313" key="2">
    <source>
        <dbReference type="Proteomes" id="UP000177870"/>
    </source>
</evidence>
<organism evidence="1 2">
    <name type="scientific">Moorena producens PAL-8-15-08-1</name>
    <dbReference type="NCBI Taxonomy" id="1458985"/>
    <lineage>
        <taxon>Bacteria</taxon>
        <taxon>Bacillati</taxon>
        <taxon>Cyanobacteriota</taxon>
        <taxon>Cyanophyceae</taxon>
        <taxon>Coleofasciculales</taxon>
        <taxon>Coleofasciculaceae</taxon>
        <taxon>Moorena</taxon>
    </lineage>
</organism>
<proteinExistence type="predicted"/>
<dbReference type="KEGG" id="mpro:BJP34_25420"/>
<reference evidence="2" key="1">
    <citation type="submission" date="2016-10" db="EMBL/GenBank/DDBJ databases">
        <title>Comparative genomics uncovers the prolific and rare metabolic potential of the cyanobacterial genus Moorea.</title>
        <authorList>
            <person name="Leao T."/>
            <person name="Castelao G."/>
            <person name="Korobeynikov A."/>
            <person name="Monroe E.A."/>
            <person name="Podell S."/>
            <person name="Glukhov E."/>
            <person name="Allen E."/>
            <person name="Gerwick W.H."/>
            <person name="Gerwick L."/>
        </authorList>
    </citation>
    <scope>NUCLEOTIDE SEQUENCE [LARGE SCALE GENOMIC DNA]</scope>
    <source>
        <strain evidence="2">PAL-8-15-08-1</strain>
    </source>
</reference>
<gene>
    <name evidence="1" type="ORF">BJP34_25420</name>
</gene>
<evidence type="ECO:0000313" key="1">
    <source>
        <dbReference type="EMBL" id="AOX02337.1"/>
    </source>
</evidence>
<dbReference type="EMBL" id="CP017599">
    <property type="protein sequence ID" value="AOX02337.1"/>
    <property type="molecule type" value="Genomic_DNA"/>
</dbReference>
<protein>
    <submittedName>
        <fullName evidence="1">Uncharacterized protein</fullName>
    </submittedName>
</protein>
<dbReference type="RefSeq" id="WP_070394749.1">
    <property type="nucleotide sequence ID" value="NZ_CP017599.1"/>
</dbReference>
<accession>A0A1D8TXG2</accession>
<dbReference type="Proteomes" id="UP000177870">
    <property type="component" value="Chromosome"/>
</dbReference>
<dbReference type="OrthoDB" id="583178at2"/>
<sequence length="75" mass="8464">MTTSLEESLNTVSQLPPEQQAMLVEIIQNRLIESRRKEIAQDAKESIATFQQGKLRPQSAETVISQLQKALEENP</sequence>
<dbReference type="STRING" id="1458985.BJP34_25420"/>
<name>A0A1D8TXG2_9CYAN</name>